<dbReference type="OrthoDB" id="9793162at2"/>
<proteinExistence type="predicted"/>
<dbReference type="InterPro" id="IPR036691">
    <property type="entry name" value="Endo/exonu/phosph_ase_sf"/>
</dbReference>
<keyword evidence="3" id="KW-1185">Reference proteome</keyword>
<comment type="caution">
    <text evidence="2">The sequence shown here is derived from an EMBL/GenBank/DDBJ whole genome shotgun (WGS) entry which is preliminary data.</text>
</comment>
<dbReference type="NCBIfam" id="NF003842">
    <property type="entry name" value="PRK05421.1-4"/>
    <property type="match status" value="1"/>
</dbReference>
<protein>
    <submittedName>
        <fullName evidence="2">EEP domain-containing protein</fullName>
    </submittedName>
</protein>
<evidence type="ECO:0000313" key="3">
    <source>
        <dbReference type="Proteomes" id="UP000636949"/>
    </source>
</evidence>
<name>A0A8J2Z5C3_9GAMM</name>
<reference evidence="2" key="2">
    <citation type="submission" date="2020-09" db="EMBL/GenBank/DDBJ databases">
        <authorList>
            <person name="Sun Q."/>
            <person name="Zhou Y."/>
        </authorList>
    </citation>
    <scope>NUCLEOTIDE SEQUENCE</scope>
    <source>
        <strain evidence="2">CGMCC 1.15758</strain>
    </source>
</reference>
<organism evidence="2 3">
    <name type="scientific">Cysteiniphilum litorale</name>
    <dbReference type="NCBI Taxonomy" id="2056700"/>
    <lineage>
        <taxon>Bacteria</taxon>
        <taxon>Pseudomonadati</taxon>
        <taxon>Pseudomonadota</taxon>
        <taxon>Gammaproteobacteria</taxon>
        <taxon>Thiotrichales</taxon>
        <taxon>Fastidiosibacteraceae</taxon>
        <taxon>Cysteiniphilum</taxon>
    </lineage>
</organism>
<accession>A0A8J2Z5C3</accession>
<dbReference type="Proteomes" id="UP000636949">
    <property type="component" value="Unassembled WGS sequence"/>
</dbReference>
<gene>
    <name evidence="2" type="ORF">GCM10010995_18650</name>
</gene>
<reference evidence="2" key="1">
    <citation type="journal article" date="2014" name="Int. J. Syst. Evol. Microbiol.">
        <title>Complete genome sequence of Corynebacterium casei LMG S-19264T (=DSM 44701T), isolated from a smear-ripened cheese.</title>
        <authorList>
            <consortium name="US DOE Joint Genome Institute (JGI-PGF)"/>
            <person name="Walter F."/>
            <person name="Albersmeier A."/>
            <person name="Kalinowski J."/>
            <person name="Ruckert C."/>
        </authorList>
    </citation>
    <scope>NUCLEOTIDE SEQUENCE</scope>
    <source>
        <strain evidence="2">CGMCC 1.15758</strain>
    </source>
</reference>
<evidence type="ECO:0000259" key="1">
    <source>
        <dbReference type="Pfam" id="PF03372"/>
    </source>
</evidence>
<dbReference type="Gene3D" id="3.60.10.10">
    <property type="entry name" value="Endonuclease/exonuclease/phosphatase"/>
    <property type="match status" value="1"/>
</dbReference>
<sequence>MFKPPQITLSCENQVKSAFVPDFFSILSWNIYKINHKDPVEFQHFIKSLQQAYNLGFYCLQEAKHSDSASFPLDDFCLHFAPNLQLKSHAYGVMTASSIMSHKAQQILSKKTEILFKTHKSSLANHYVFADNTPLIIINVHAINFNNSRIYAEEILQLHDYLANYQEAAVIIAGDFNSWNKKRNSLIHEFCCALNLTQAQFEEDKHIKRFAKHPLDLVMYRNLNCQYATAIDSRKISDHNPLLLKFRRG</sequence>
<dbReference type="SUPFAM" id="SSF56219">
    <property type="entry name" value="DNase I-like"/>
    <property type="match status" value="1"/>
</dbReference>
<feature type="domain" description="Endonuclease/exonuclease/phosphatase" evidence="1">
    <location>
        <begin position="27"/>
        <end position="239"/>
    </location>
</feature>
<dbReference type="GO" id="GO:0003824">
    <property type="term" value="F:catalytic activity"/>
    <property type="evidence" value="ECO:0007669"/>
    <property type="project" value="InterPro"/>
</dbReference>
<dbReference type="Pfam" id="PF03372">
    <property type="entry name" value="Exo_endo_phos"/>
    <property type="match status" value="1"/>
</dbReference>
<evidence type="ECO:0000313" key="2">
    <source>
        <dbReference type="EMBL" id="GGG01451.1"/>
    </source>
</evidence>
<dbReference type="InterPro" id="IPR005135">
    <property type="entry name" value="Endo/exonuclease/phosphatase"/>
</dbReference>
<dbReference type="EMBL" id="BMJS01000022">
    <property type="protein sequence ID" value="GGG01451.1"/>
    <property type="molecule type" value="Genomic_DNA"/>
</dbReference>
<dbReference type="AlphaFoldDB" id="A0A8J2Z5C3"/>
<dbReference type="RefSeq" id="WP_117003201.1">
    <property type="nucleotide sequence ID" value="NZ_BMJS01000022.1"/>
</dbReference>